<reference evidence="2" key="1">
    <citation type="submission" date="2019-05" db="EMBL/GenBank/DDBJ databases">
        <authorList>
            <consortium name="Pathogen Informatics"/>
        </authorList>
    </citation>
    <scope>NUCLEOTIDE SEQUENCE [LARGE SCALE GENOMIC DNA]</scope>
    <source>
        <strain evidence="2">NCTC12965</strain>
    </source>
</reference>
<accession>A0A4U9ULP4</accession>
<dbReference type="AlphaFoldDB" id="A0A4U9ULP4"/>
<dbReference type="InterPro" id="IPR002933">
    <property type="entry name" value="Peptidase_M20"/>
</dbReference>
<dbReference type="EMBL" id="CABEEZ010000072">
    <property type="protein sequence ID" value="VTR32712.1"/>
    <property type="molecule type" value="Genomic_DNA"/>
</dbReference>
<organism evidence="2">
    <name type="scientific">Serratia fonticola</name>
    <dbReference type="NCBI Taxonomy" id="47917"/>
    <lineage>
        <taxon>Bacteria</taxon>
        <taxon>Pseudomonadati</taxon>
        <taxon>Pseudomonadota</taxon>
        <taxon>Gammaproteobacteria</taxon>
        <taxon>Enterobacterales</taxon>
        <taxon>Yersiniaceae</taxon>
        <taxon>Serratia</taxon>
    </lineage>
</organism>
<dbReference type="GO" id="GO:0009014">
    <property type="term" value="F:succinyl-diaminopimelate desuccinylase activity"/>
    <property type="evidence" value="ECO:0007669"/>
    <property type="project" value="UniProtKB-EC"/>
</dbReference>
<proteinExistence type="predicted"/>
<keyword evidence="1 2" id="KW-0378">Hydrolase</keyword>
<dbReference type="EC" id="3.5.1.18" evidence="2"/>
<protein>
    <submittedName>
        <fullName evidence="2">Succinyl-diaminopimelate desuccinylase</fullName>
        <ecNumber evidence="2">3.5.1.18</ecNumber>
    </submittedName>
</protein>
<dbReference type="Pfam" id="PF01546">
    <property type="entry name" value="Peptidase_M20"/>
    <property type="match status" value="1"/>
</dbReference>
<evidence type="ECO:0000256" key="1">
    <source>
        <dbReference type="ARBA" id="ARBA00022801"/>
    </source>
</evidence>
<name>A0A4U9ULP4_SERFO</name>
<sequence length="96" mass="10558">MNYSIDWWLSGQPFLTSRGALVDAVVNAVEHYAELTPQLLTTGGTSDGRFIAQMGAQVVELGPVNATIHKVNECVHAADLQLLSRMYQRIMEQLVA</sequence>
<dbReference type="SUPFAM" id="SSF53187">
    <property type="entry name" value="Zn-dependent exopeptidases"/>
    <property type="match status" value="1"/>
</dbReference>
<dbReference type="Gene3D" id="3.40.630.10">
    <property type="entry name" value="Zn peptidases"/>
    <property type="match status" value="1"/>
</dbReference>
<gene>
    <name evidence="2" type="primary">dapE_4</name>
    <name evidence="2" type="ORF">NCTC12965_03392</name>
</gene>
<evidence type="ECO:0000313" key="2">
    <source>
        <dbReference type="EMBL" id="VTR32712.1"/>
    </source>
</evidence>